<accession>A0AAV4D2Z2</accession>
<evidence type="ECO:0000256" key="3">
    <source>
        <dbReference type="SAM" id="SignalP"/>
    </source>
</evidence>
<feature type="chain" id="PRO_5043618521" description="Chitinase domain-containing protein 1" evidence="3">
    <location>
        <begin position="25"/>
        <end position="318"/>
    </location>
</feature>
<evidence type="ECO:0000256" key="1">
    <source>
        <dbReference type="ARBA" id="ARBA00009336"/>
    </source>
</evidence>
<dbReference type="Gene3D" id="3.20.20.80">
    <property type="entry name" value="Glycosidases"/>
    <property type="match status" value="1"/>
</dbReference>
<dbReference type="EMBL" id="BLXT01007309">
    <property type="protein sequence ID" value="GFO38355.1"/>
    <property type="molecule type" value="Genomic_DNA"/>
</dbReference>
<dbReference type="InterPro" id="IPR017853">
    <property type="entry name" value="GH"/>
</dbReference>
<organism evidence="5 6">
    <name type="scientific">Plakobranchus ocellatus</name>
    <dbReference type="NCBI Taxonomy" id="259542"/>
    <lineage>
        <taxon>Eukaryota</taxon>
        <taxon>Metazoa</taxon>
        <taxon>Spiralia</taxon>
        <taxon>Lophotrochozoa</taxon>
        <taxon>Mollusca</taxon>
        <taxon>Gastropoda</taxon>
        <taxon>Heterobranchia</taxon>
        <taxon>Euthyneura</taxon>
        <taxon>Panpulmonata</taxon>
        <taxon>Sacoglossa</taxon>
        <taxon>Placobranchoidea</taxon>
        <taxon>Plakobranchidae</taxon>
        <taxon>Plakobranchus</taxon>
    </lineage>
</organism>
<proteinExistence type="inferred from homology"/>
<dbReference type="Proteomes" id="UP000735302">
    <property type="component" value="Unassembled WGS sequence"/>
</dbReference>
<evidence type="ECO:0000313" key="6">
    <source>
        <dbReference type="Proteomes" id="UP000735302"/>
    </source>
</evidence>
<feature type="signal peptide" evidence="3">
    <location>
        <begin position="1"/>
        <end position="24"/>
    </location>
</feature>
<dbReference type="GO" id="GO:0012505">
    <property type="term" value="C:endomembrane system"/>
    <property type="evidence" value="ECO:0007669"/>
    <property type="project" value="TreeGrafter"/>
</dbReference>
<name>A0AAV4D2Z2_9GAST</name>
<evidence type="ECO:0000256" key="2">
    <source>
        <dbReference type="ARBA" id="ARBA00040976"/>
    </source>
</evidence>
<dbReference type="GO" id="GO:0005975">
    <property type="term" value="P:carbohydrate metabolic process"/>
    <property type="evidence" value="ECO:0007669"/>
    <property type="project" value="InterPro"/>
</dbReference>
<dbReference type="Pfam" id="PF00704">
    <property type="entry name" value="Glyco_hydro_18"/>
    <property type="match status" value="1"/>
</dbReference>
<keyword evidence="6" id="KW-1185">Reference proteome</keyword>
<reference evidence="5 6" key="1">
    <citation type="journal article" date="2021" name="Elife">
        <title>Chloroplast acquisition without the gene transfer in kleptoplastic sea slugs, Plakobranchus ocellatus.</title>
        <authorList>
            <person name="Maeda T."/>
            <person name="Takahashi S."/>
            <person name="Yoshida T."/>
            <person name="Shimamura S."/>
            <person name="Takaki Y."/>
            <person name="Nagai Y."/>
            <person name="Toyoda A."/>
            <person name="Suzuki Y."/>
            <person name="Arimoto A."/>
            <person name="Ishii H."/>
            <person name="Satoh N."/>
            <person name="Nishiyama T."/>
            <person name="Hasebe M."/>
            <person name="Maruyama T."/>
            <person name="Minagawa J."/>
            <person name="Obokata J."/>
            <person name="Shigenobu S."/>
        </authorList>
    </citation>
    <scope>NUCLEOTIDE SEQUENCE [LARGE SCALE GENOMIC DNA]</scope>
</reference>
<dbReference type="SUPFAM" id="SSF51445">
    <property type="entry name" value="(Trans)glycosidases"/>
    <property type="match status" value="1"/>
</dbReference>
<dbReference type="GO" id="GO:0070492">
    <property type="term" value="F:oligosaccharide binding"/>
    <property type="evidence" value="ECO:0007669"/>
    <property type="project" value="TreeGrafter"/>
</dbReference>
<dbReference type="AlphaFoldDB" id="A0AAV4D2Z2"/>
<evidence type="ECO:0000259" key="4">
    <source>
        <dbReference type="PROSITE" id="PS51910"/>
    </source>
</evidence>
<keyword evidence="3" id="KW-0732">Signal</keyword>
<comment type="caution">
    <text evidence="5">The sequence shown here is derived from an EMBL/GenBank/DDBJ whole genome shotgun (WGS) entry which is preliminary data.</text>
</comment>
<feature type="domain" description="GH18" evidence="4">
    <location>
        <begin position="78"/>
        <end position="318"/>
    </location>
</feature>
<dbReference type="PANTHER" id="PTHR46066:SF2">
    <property type="entry name" value="CHITINASE DOMAIN-CONTAINING PROTEIN 1"/>
    <property type="match status" value="1"/>
</dbReference>
<evidence type="ECO:0000313" key="5">
    <source>
        <dbReference type="EMBL" id="GFO38355.1"/>
    </source>
</evidence>
<gene>
    <name evidence="5" type="ORF">PoB_006486000</name>
</gene>
<protein>
    <recommendedName>
        <fullName evidence="2">Chitinase domain-containing protein 1</fullName>
    </recommendedName>
</protein>
<dbReference type="InterPro" id="IPR001223">
    <property type="entry name" value="Glyco_hydro18_cat"/>
</dbReference>
<dbReference type="PROSITE" id="PS51910">
    <property type="entry name" value="GH18_2"/>
    <property type="match status" value="1"/>
</dbReference>
<dbReference type="PANTHER" id="PTHR46066">
    <property type="entry name" value="CHITINASE DOMAIN-CONTAINING PROTEIN 1 FAMILY MEMBER"/>
    <property type="match status" value="1"/>
</dbReference>
<dbReference type="FunFam" id="3.20.20.80:FF:000028">
    <property type="entry name" value="Chitinase domain-containing protein 1"/>
    <property type="match status" value="1"/>
</dbReference>
<comment type="similarity">
    <text evidence="1">Belongs to the glycosyl hydrolase 18 family.</text>
</comment>
<sequence>MAVFPVQQCLILLFCLCVAETTLSKSDRGKKKKENKIQVSDKNVIDRGLVTKNPTVKDIFKQHALYYDRDAEVANFQGETLAYVTPWNNHGYDVAKLFGSKFKYVSPVWLQVKRNQRGIYSIHGTHDIDKGWVADVVKGRQTQMVPRVLFDGWTYEDFTATFNSEDNIEDCIDSIIKTLKTYKFSGAVIEIWSQLGGNLRKELVHFINHMGEMFHEAKKELILVIPPPLYGKTVDGLISKADVDGMADNVDRFSLMTYDFSNPNRAGPNSPLPWVKECILALAPEQDSPIRRKLLVGLNLYGLHFKTGGGGGHILGSQ</sequence>